<evidence type="ECO:0000256" key="1">
    <source>
        <dbReference type="ARBA" id="ARBA00022801"/>
    </source>
</evidence>
<comment type="caution">
    <text evidence="3">The sequence shown here is derived from an EMBL/GenBank/DDBJ whole genome shotgun (WGS) entry which is preliminary data.</text>
</comment>
<dbReference type="Pfam" id="PF00795">
    <property type="entry name" value="CN_hydrolase"/>
    <property type="match status" value="1"/>
</dbReference>
<dbReference type="Proteomes" id="UP000652430">
    <property type="component" value="Unassembled WGS sequence"/>
</dbReference>
<evidence type="ECO:0000259" key="2">
    <source>
        <dbReference type="PROSITE" id="PS50263"/>
    </source>
</evidence>
<sequence>MGAKLPLMRIAVVQCSKLSDDARRAGDAIVQRLRWADDEGIGLTVFPEAFLLGHSYAPETIRSRASVAASAVAALCERVAAFHSTLVVGAFDLVDGQVFNSAIIIEAGRVVGRYSKAHPNEPGVTAGSDFPTFLRSGVRYGVNICNDANHPGTAQRIANQDARLILYPLNNMLPSETADRWRDKSLANLIDRARQTGCWVASSDVTGTFGNLVSYGCTAIVTPEGNVADRVPELREGVAVYDVPAC</sequence>
<gene>
    <name evidence="3" type="ORF">GCM10008023_40100</name>
</gene>
<dbReference type="Gene3D" id="3.60.110.10">
    <property type="entry name" value="Carbon-nitrogen hydrolase"/>
    <property type="match status" value="1"/>
</dbReference>
<dbReference type="InterPro" id="IPR050345">
    <property type="entry name" value="Aliph_Amidase/BUP"/>
</dbReference>
<feature type="domain" description="CN hydrolase" evidence="2">
    <location>
        <begin position="8"/>
        <end position="245"/>
    </location>
</feature>
<proteinExistence type="predicted"/>
<accession>A0ABQ3LV59</accession>
<evidence type="ECO:0000313" key="4">
    <source>
        <dbReference type="Proteomes" id="UP000652430"/>
    </source>
</evidence>
<name>A0ABQ3LV59_9SPHN</name>
<dbReference type="PANTHER" id="PTHR43674">
    <property type="entry name" value="NITRILASE C965.09-RELATED"/>
    <property type="match status" value="1"/>
</dbReference>
<dbReference type="InterPro" id="IPR003010">
    <property type="entry name" value="C-N_Hydrolase"/>
</dbReference>
<dbReference type="InterPro" id="IPR036526">
    <property type="entry name" value="C-N_Hydrolase_sf"/>
</dbReference>
<reference evidence="4" key="1">
    <citation type="journal article" date="2019" name="Int. J. Syst. Evol. Microbiol.">
        <title>The Global Catalogue of Microorganisms (GCM) 10K type strain sequencing project: providing services to taxonomists for standard genome sequencing and annotation.</title>
        <authorList>
            <consortium name="The Broad Institute Genomics Platform"/>
            <consortium name="The Broad Institute Genome Sequencing Center for Infectious Disease"/>
            <person name="Wu L."/>
            <person name="Ma J."/>
        </authorList>
    </citation>
    <scope>NUCLEOTIDE SEQUENCE [LARGE SCALE GENOMIC DNA]</scope>
    <source>
        <strain evidence="4">CGMCC 1.8957</strain>
    </source>
</reference>
<dbReference type="CDD" id="cd07197">
    <property type="entry name" value="nitrilase"/>
    <property type="match status" value="1"/>
</dbReference>
<evidence type="ECO:0000313" key="3">
    <source>
        <dbReference type="EMBL" id="GHH26028.1"/>
    </source>
</evidence>
<organism evidence="3 4">
    <name type="scientific">Sphingomonas glacialis</name>
    <dbReference type="NCBI Taxonomy" id="658225"/>
    <lineage>
        <taxon>Bacteria</taxon>
        <taxon>Pseudomonadati</taxon>
        <taxon>Pseudomonadota</taxon>
        <taxon>Alphaproteobacteria</taxon>
        <taxon>Sphingomonadales</taxon>
        <taxon>Sphingomonadaceae</taxon>
        <taxon>Sphingomonas</taxon>
    </lineage>
</organism>
<protein>
    <submittedName>
        <fullName evidence="3">Hypothetical carbon-nitrogen hydrolase family protein</fullName>
    </submittedName>
</protein>
<dbReference type="SUPFAM" id="SSF56317">
    <property type="entry name" value="Carbon-nitrogen hydrolase"/>
    <property type="match status" value="1"/>
</dbReference>
<dbReference type="PANTHER" id="PTHR43674:SF16">
    <property type="entry name" value="CARBON-NITROGEN FAMILY, PUTATIVE (AFU_ORTHOLOGUE AFUA_5G02350)-RELATED"/>
    <property type="match status" value="1"/>
</dbReference>
<keyword evidence="1 3" id="KW-0378">Hydrolase</keyword>
<keyword evidence="4" id="KW-1185">Reference proteome</keyword>
<dbReference type="EMBL" id="BNAQ01000011">
    <property type="protein sequence ID" value="GHH26028.1"/>
    <property type="molecule type" value="Genomic_DNA"/>
</dbReference>
<dbReference type="PROSITE" id="PS50263">
    <property type="entry name" value="CN_HYDROLASE"/>
    <property type="match status" value="1"/>
</dbReference>
<dbReference type="GO" id="GO:0016787">
    <property type="term" value="F:hydrolase activity"/>
    <property type="evidence" value="ECO:0007669"/>
    <property type="project" value="UniProtKB-KW"/>
</dbReference>